<dbReference type="Proteomes" id="UP000013996">
    <property type="component" value="Unassembled WGS sequence"/>
</dbReference>
<gene>
    <name evidence="1" type="ORF">LEP1GSC202_0697</name>
</gene>
<organism evidence="1 2">
    <name type="scientific">Leptospira yanagawae serovar Saopaulo str. Sao Paulo = ATCC 700523</name>
    <dbReference type="NCBI Taxonomy" id="1249483"/>
    <lineage>
        <taxon>Bacteria</taxon>
        <taxon>Pseudomonadati</taxon>
        <taxon>Spirochaetota</taxon>
        <taxon>Spirochaetia</taxon>
        <taxon>Leptospirales</taxon>
        <taxon>Leptospiraceae</taxon>
        <taxon>Leptospira</taxon>
    </lineage>
</organism>
<dbReference type="STRING" id="1249483.LEP1GSC202_0697"/>
<comment type="caution">
    <text evidence="1">The sequence shown here is derived from an EMBL/GenBank/DDBJ whole genome shotgun (WGS) entry which is preliminary data.</text>
</comment>
<name>A0A5E8HF43_9LEPT</name>
<proteinExistence type="predicted"/>
<reference evidence="1 2" key="1">
    <citation type="submission" date="2013-04" db="EMBL/GenBank/DDBJ databases">
        <authorList>
            <person name="Harkins D.M."/>
            <person name="Durkin A.S."/>
            <person name="Brinkac L.M."/>
            <person name="Haft D.H."/>
            <person name="Selengut J.D."/>
            <person name="Sanka R."/>
            <person name="DePew J."/>
            <person name="Purushe J."/>
            <person name="Hartskeerl R.A."/>
            <person name="Ahmed A."/>
            <person name="van der Linden H."/>
            <person name="Goris M.G.A."/>
            <person name="Vinetz J.M."/>
            <person name="Sutton G.G."/>
            <person name="Nierman W.C."/>
            <person name="Fouts D.E."/>
        </authorList>
    </citation>
    <scope>NUCLEOTIDE SEQUENCE [LARGE SCALE GENOMIC DNA]</scope>
    <source>
        <strain evidence="1 2">Sao Paulo</strain>
    </source>
</reference>
<sequence length="39" mass="4797">METTRFISFGFSWEIKISNSYTSYERINFLFPTHTQFRN</sequence>
<accession>A0A5E8HF43</accession>
<evidence type="ECO:0000313" key="1">
    <source>
        <dbReference type="EMBL" id="EOQ89894.1"/>
    </source>
</evidence>
<protein>
    <submittedName>
        <fullName evidence="1">Uncharacterized protein</fullName>
    </submittedName>
</protein>
<dbReference type="AlphaFoldDB" id="A0A5E8HF43"/>
<evidence type="ECO:0000313" key="2">
    <source>
        <dbReference type="Proteomes" id="UP000013996"/>
    </source>
</evidence>
<dbReference type="EMBL" id="AOGX02000015">
    <property type="protein sequence ID" value="EOQ89894.1"/>
    <property type="molecule type" value="Genomic_DNA"/>
</dbReference>